<dbReference type="PROSITE" id="PS00137">
    <property type="entry name" value="SUBTILASE_HIS"/>
    <property type="match status" value="1"/>
</dbReference>
<sequence>MDLEMCRAQILSNDYRDFIVSTDGGRISLPALPEEVCSQEVGAGYEIVYLNKNIAEPIDFDRYVYNAVPQCYGLLDMDVMNQAGISQVQYYPTLNVAGEGIMIGFVDTGIDYTNPVFRKLDGSTRIVRIWDQTIQDGSVPDGFSYGSEYTEEMINQALQSENPKVIVPSEDTITHGTFVASLACGSGNAESRFLGAAPESTIAMVKLKPAKRYLRDFYAIAGESVCYQENDIMLGIRYLRNLAQRYQMPLVICLAVGTSFGGHNGNNSLDFMLQIYANSSNQIIVSGTGNEANQRHHYQGKIEALTERREIELQVGTGVDAFSMELWAELPNLIAVSVISPSGEVLPRISVRQSGMFSFRFLFEQTTVQVYNQILSKFNSAQLIFMRFLAPVPGIWRIVAEPVRLADGIFHLWLPMKEFLTGNVIFLESDPDTTLTGPGTTSSVITAAYYNGDENSIDINSGRGYTRLNNVKPDFAVPGVNVTGALPGGRFAERSGSSIGTAIAAGASALLLEWLLEQEKRSAGYDTTQLKGLFILGARKRTDIEYPDKAWGYGALDLYETLRTIREL</sequence>
<comment type="similarity">
    <text evidence="1">Belongs to the peptidase S8 family.</text>
</comment>
<dbReference type="InterPro" id="IPR034045">
    <property type="entry name" value="Pep_S8_CspA-like"/>
</dbReference>
<evidence type="ECO:0000256" key="4">
    <source>
        <dbReference type="ARBA" id="ARBA00022825"/>
    </source>
</evidence>
<dbReference type="InterPro" id="IPR000209">
    <property type="entry name" value="Peptidase_S8/S53_dom"/>
</dbReference>
<dbReference type="PIRSF" id="PIRSF037894">
    <property type="entry name" value="Subtilisin_rel_CspABC"/>
    <property type="match status" value="1"/>
</dbReference>
<reference evidence="6 7" key="1">
    <citation type="journal article" date="2021" name="ISME Commun">
        <title>Automated analysis of genomic sequences facilitates high-throughput and comprehensive description of bacteria.</title>
        <authorList>
            <person name="Hitch T.C.A."/>
        </authorList>
    </citation>
    <scope>NUCLEOTIDE SEQUENCE [LARGE SCALE GENOMIC DNA]</scope>
    <source>
        <strain evidence="6 7">Sanger_02</strain>
    </source>
</reference>
<evidence type="ECO:0000313" key="7">
    <source>
        <dbReference type="Proteomes" id="UP001207605"/>
    </source>
</evidence>
<dbReference type="Gene3D" id="2.60.120.1290">
    <property type="match status" value="1"/>
</dbReference>
<feature type="domain" description="Peptidase S8/S53" evidence="5">
    <location>
        <begin position="430"/>
        <end position="554"/>
    </location>
</feature>
<dbReference type="InterPro" id="IPR017310">
    <property type="entry name" value="Pept_S8A_subtilisin_clostridia"/>
</dbReference>
<evidence type="ECO:0000256" key="1">
    <source>
        <dbReference type="ARBA" id="ARBA00011073"/>
    </source>
</evidence>
<dbReference type="CDD" id="cd07478">
    <property type="entry name" value="Peptidases_S8_CspA-like"/>
    <property type="match status" value="1"/>
</dbReference>
<dbReference type="InterPro" id="IPR050131">
    <property type="entry name" value="Peptidase_S8_subtilisin-like"/>
</dbReference>
<proteinExistence type="inferred from homology"/>
<dbReference type="PANTHER" id="PTHR43806:SF11">
    <property type="entry name" value="CEREVISIN-RELATED"/>
    <property type="match status" value="1"/>
</dbReference>
<dbReference type="Gene3D" id="3.40.50.200">
    <property type="entry name" value="Peptidase S8/S53 domain"/>
    <property type="match status" value="1"/>
</dbReference>
<evidence type="ECO:0000256" key="3">
    <source>
        <dbReference type="ARBA" id="ARBA00022801"/>
    </source>
</evidence>
<dbReference type="Proteomes" id="UP001207605">
    <property type="component" value="Unassembled WGS sequence"/>
</dbReference>
<dbReference type="EMBL" id="JAOQJV010000010">
    <property type="protein sequence ID" value="MCU6700319.1"/>
    <property type="molecule type" value="Genomic_DNA"/>
</dbReference>
<keyword evidence="3" id="KW-0378">Hydrolase</keyword>
<dbReference type="InterPro" id="IPR036852">
    <property type="entry name" value="Peptidase_S8/S53_dom_sf"/>
</dbReference>
<protein>
    <submittedName>
        <fullName evidence="6">S8 family peptidase</fullName>
    </submittedName>
</protein>
<organism evidence="6 7">
    <name type="scientific">Dorea ammoniilytica</name>
    <dbReference type="NCBI Taxonomy" id="2981788"/>
    <lineage>
        <taxon>Bacteria</taxon>
        <taxon>Bacillati</taxon>
        <taxon>Bacillota</taxon>
        <taxon>Clostridia</taxon>
        <taxon>Lachnospirales</taxon>
        <taxon>Lachnospiraceae</taxon>
        <taxon>Dorea</taxon>
    </lineage>
</organism>
<dbReference type="SUPFAM" id="SSF52743">
    <property type="entry name" value="Subtilisin-like"/>
    <property type="match status" value="1"/>
</dbReference>
<accession>A0ABT2S6W0</accession>
<dbReference type="InterPro" id="IPR023827">
    <property type="entry name" value="Peptidase_S8_Asp-AS"/>
</dbReference>
<keyword evidence="2" id="KW-0645">Protease</keyword>
<comment type="caution">
    <text evidence="6">The sequence shown here is derived from an EMBL/GenBank/DDBJ whole genome shotgun (WGS) entry which is preliminary data.</text>
</comment>
<dbReference type="Pfam" id="PF00082">
    <property type="entry name" value="Peptidase_S8"/>
    <property type="match status" value="2"/>
</dbReference>
<dbReference type="RefSeq" id="WP_262581730.1">
    <property type="nucleotide sequence ID" value="NZ_JAOQJV010000010.1"/>
</dbReference>
<feature type="domain" description="Peptidase S8/S53" evidence="5">
    <location>
        <begin position="98"/>
        <end position="345"/>
    </location>
</feature>
<evidence type="ECO:0000259" key="5">
    <source>
        <dbReference type="Pfam" id="PF00082"/>
    </source>
</evidence>
<gene>
    <name evidence="6" type="ORF">OCV65_08765</name>
</gene>
<evidence type="ECO:0000256" key="2">
    <source>
        <dbReference type="ARBA" id="ARBA00022670"/>
    </source>
</evidence>
<keyword evidence="4" id="KW-0720">Serine protease</keyword>
<dbReference type="PRINTS" id="PR00723">
    <property type="entry name" value="SUBTILISIN"/>
</dbReference>
<dbReference type="InterPro" id="IPR015500">
    <property type="entry name" value="Peptidase_S8_subtilisin-rel"/>
</dbReference>
<dbReference type="InterPro" id="IPR022398">
    <property type="entry name" value="Peptidase_S8_His-AS"/>
</dbReference>
<keyword evidence="7" id="KW-1185">Reference proteome</keyword>
<name>A0ABT2S6W0_9FIRM</name>
<dbReference type="PANTHER" id="PTHR43806">
    <property type="entry name" value="PEPTIDASE S8"/>
    <property type="match status" value="1"/>
</dbReference>
<evidence type="ECO:0000313" key="6">
    <source>
        <dbReference type="EMBL" id="MCU6700319.1"/>
    </source>
</evidence>
<dbReference type="PROSITE" id="PS00136">
    <property type="entry name" value="SUBTILASE_ASP"/>
    <property type="match status" value="1"/>
</dbReference>